<dbReference type="PANTHER" id="PTHR10489">
    <property type="entry name" value="CELL ADHESION MOLECULE"/>
    <property type="match status" value="1"/>
</dbReference>
<evidence type="ECO:0000256" key="2">
    <source>
        <dbReference type="ARBA" id="ARBA00022475"/>
    </source>
</evidence>
<dbReference type="Proteomes" id="UP001181693">
    <property type="component" value="Unassembled WGS sequence"/>
</dbReference>
<dbReference type="InterPro" id="IPR050119">
    <property type="entry name" value="CCR1-9-like"/>
</dbReference>
<dbReference type="PANTHER" id="PTHR10489:SF948">
    <property type="entry name" value="C-C CHEMOKINE RECEPTOR TYPE 3"/>
    <property type="match status" value="1"/>
</dbReference>
<dbReference type="PROSITE" id="PS50262">
    <property type="entry name" value="G_PROTEIN_RECEP_F1_2"/>
    <property type="match status" value="1"/>
</dbReference>
<feature type="transmembrane region" description="Helical" evidence="9">
    <location>
        <begin position="110"/>
        <end position="128"/>
    </location>
</feature>
<comment type="subcellular location">
    <subcellularLocation>
        <location evidence="1">Cell membrane</location>
        <topology evidence="1">Multi-pass membrane protein</topology>
    </subcellularLocation>
</comment>
<dbReference type="GO" id="GO:0016493">
    <property type="term" value="F:C-C chemokine receptor activity"/>
    <property type="evidence" value="ECO:0007669"/>
    <property type="project" value="TreeGrafter"/>
</dbReference>
<keyword evidence="2" id="KW-1003">Cell membrane</keyword>
<evidence type="ECO:0000256" key="7">
    <source>
        <dbReference type="ARBA" id="ARBA00023170"/>
    </source>
</evidence>
<dbReference type="Gene3D" id="1.20.1070.10">
    <property type="entry name" value="Rhodopsin 7-helix transmembrane proteins"/>
    <property type="match status" value="1"/>
</dbReference>
<name>A0AAV3ARM7_PYXAD</name>
<keyword evidence="3 9" id="KW-0812">Transmembrane</keyword>
<dbReference type="Pfam" id="PF00001">
    <property type="entry name" value="7tm_1"/>
    <property type="match status" value="1"/>
</dbReference>
<evidence type="ECO:0000313" key="11">
    <source>
        <dbReference type="EMBL" id="DBA24713.1"/>
    </source>
</evidence>
<feature type="transmembrane region" description="Helical" evidence="9">
    <location>
        <begin position="237"/>
        <end position="256"/>
    </location>
</feature>
<gene>
    <name evidence="11" type="ORF">GDO54_012334</name>
</gene>
<feature type="domain" description="G-protein coupled receptors family 1 profile" evidence="10">
    <location>
        <begin position="51"/>
        <end position="300"/>
    </location>
</feature>
<dbReference type="GO" id="GO:0009897">
    <property type="term" value="C:external side of plasma membrane"/>
    <property type="evidence" value="ECO:0007669"/>
    <property type="project" value="TreeGrafter"/>
</dbReference>
<feature type="transmembrane region" description="Helical" evidence="9">
    <location>
        <begin position="72"/>
        <end position="90"/>
    </location>
</feature>
<protein>
    <recommendedName>
        <fullName evidence="10">G-protein coupled receptors family 1 profile domain-containing protein</fullName>
    </recommendedName>
</protein>
<dbReference type="GO" id="GO:0060326">
    <property type="term" value="P:cell chemotaxis"/>
    <property type="evidence" value="ECO:0007669"/>
    <property type="project" value="TreeGrafter"/>
</dbReference>
<dbReference type="SUPFAM" id="SSF81321">
    <property type="entry name" value="Family A G protein-coupled receptor-like"/>
    <property type="match status" value="1"/>
</dbReference>
<evidence type="ECO:0000256" key="6">
    <source>
        <dbReference type="ARBA" id="ARBA00023136"/>
    </source>
</evidence>
<feature type="transmembrane region" description="Helical" evidence="9">
    <location>
        <begin position="40"/>
        <end position="60"/>
    </location>
</feature>
<organism evidence="11 12">
    <name type="scientific">Pyxicephalus adspersus</name>
    <name type="common">African bullfrog</name>
    <dbReference type="NCBI Taxonomy" id="30357"/>
    <lineage>
        <taxon>Eukaryota</taxon>
        <taxon>Metazoa</taxon>
        <taxon>Chordata</taxon>
        <taxon>Craniata</taxon>
        <taxon>Vertebrata</taxon>
        <taxon>Euteleostomi</taxon>
        <taxon>Amphibia</taxon>
        <taxon>Batrachia</taxon>
        <taxon>Anura</taxon>
        <taxon>Neobatrachia</taxon>
        <taxon>Ranoidea</taxon>
        <taxon>Pyxicephalidae</taxon>
        <taxon>Pyxicephalinae</taxon>
        <taxon>Pyxicephalus</taxon>
    </lineage>
</organism>
<keyword evidence="6 9" id="KW-0472">Membrane</keyword>
<evidence type="ECO:0000256" key="9">
    <source>
        <dbReference type="SAM" id="Phobius"/>
    </source>
</evidence>
<reference evidence="11" key="1">
    <citation type="thesis" date="2020" institute="ProQuest LLC" country="789 East Eisenhower Parkway, Ann Arbor, MI, USA">
        <title>Comparative Genomics and Chromosome Evolution.</title>
        <authorList>
            <person name="Mudd A.B."/>
        </authorList>
    </citation>
    <scope>NUCLEOTIDE SEQUENCE</scope>
    <source>
        <strain evidence="11">1538</strain>
        <tissue evidence="11">Blood</tissue>
    </source>
</reference>
<evidence type="ECO:0000256" key="8">
    <source>
        <dbReference type="ARBA" id="ARBA00023224"/>
    </source>
</evidence>
<dbReference type="GO" id="GO:0006955">
    <property type="term" value="P:immune response"/>
    <property type="evidence" value="ECO:0007669"/>
    <property type="project" value="TreeGrafter"/>
</dbReference>
<keyword evidence="8" id="KW-0807">Transducer</keyword>
<dbReference type="GO" id="GO:0019957">
    <property type="term" value="F:C-C chemokine binding"/>
    <property type="evidence" value="ECO:0007669"/>
    <property type="project" value="TreeGrafter"/>
</dbReference>
<feature type="transmembrane region" description="Helical" evidence="9">
    <location>
        <begin position="205"/>
        <end position="225"/>
    </location>
</feature>
<keyword evidence="4 9" id="KW-1133">Transmembrane helix</keyword>
<dbReference type="GO" id="GO:0019722">
    <property type="term" value="P:calcium-mediated signaling"/>
    <property type="evidence" value="ECO:0007669"/>
    <property type="project" value="TreeGrafter"/>
</dbReference>
<dbReference type="EMBL" id="DYDO01000005">
    <property type="protein sequence ID" value="DBA24713.1"/>
    <property type="molecule type" value="Genomic_DNA"/>
</dbReference>
<evidence type="ECO:0000313" key="12">
    <source>
        <dbReference type="Proteomes" id="UP001181693"/>
    </source>
</evidence>
<accession>A0AAV3ARM7</accession>
<dbReference type="PRINTS" id="PR00237">
    <property type="entry name" value="GPCRRHODOPSN"/>
</dbReference>
<feature type="transmembrane region" description="Helical" evidence="9">
    <location>
        <begin position="149"/>
        <end position="174"/>
    </location>
</feature>
<keyword evidence="7" id="KW-0675">Receptor</keyword>
<dbReference type="PRINTS" id="PR00657">
    <property type="entry name" value="CCCHEMOKINER"/>
</dbReference>
<sequence>MEEDSTDAMDYGYTSGTIQPQPICEQEEAKQFLTYYISPLFFILFCVSVLGNSVILIILVRKEKFNSVTNIFFLNLIVSDLLFSTTLPFIAIDHSHNWIFGKVFCKMHVAAFQIGFQSFVIFITLITIDQYFTIVHSWSTTSRSRVKCAVYISCSAWLLSMLFSIPDISIYAVVNNDYGAAVCKAHFSVEEQTYWWLILGHYKHFVLFYICPLAFIIICYVGIGVKLAKCHIRKKSRVLKVISFIAVIFFLCWTPYNVLMFLMFKKHIDLFAHCNSPLQYVFHICQAVVYIHCCMNPFLYALLGTKFRRHFNCTFKRFGSKSMSQQQDLSLKTSMINGL</sequence>
<dbReference type="InterPro" id="IPR000276">
    <property type="entry name" value="GPCR_Rhodpsn"/>
</dbReference>
<evidence type="ECO:0000256" key="5">
    <source>
        <dbReference type="ARBA" id="ARBA00023040"/>
    </source>
</evidence>
<dbReference type="InterPro" id="IPR017452">
    <property type="entry name" value="GPCR_Rhodpsn_7TM"/>
</dbReference>
<evidence type="ECO:0000256" key="1">
    <source>
        <dbReference type="ARBA" id="ARBA00004651"/>
    </source>
</evidence>
<keyword evidence="12" id="KW-1185">Reference proteome</keyword>
<keyword evidence="5" id="KW-0297">G-protein coupled receptor</keyword>
<dbReference type="GO" id="GO:0007204">
    <property type="term" value="P:positive regulation of cytosolic calcium ion concentration"/>
    <property type="evidence" value="ECO:0007669"/>
    <property type="project" value="TreeGrafter"/>
</dbReference>
<evidence type="ECO:0000256" key="3">
    <source>
        <dbReference type="ARBA" id="ARBA00022692"/>
    </source>
</evidence>
<evidence type="ECO:0000259" key="10">
    <source>
        <dbReference type="PROSITE" id="PS50262"/>
    </source>
</evidence>
<evidence type="ECO:0000256" key="4">
    <source>
        <dbReference type="ARBA" id="ARBA00022989"/>
    </source>
</evidence>
<proteinExistence type="predicted"/>
<dbReference type="InterPro" id="IPR000355">
    <property type="entry name" value="Chemokine_rcpt"/>
</dbReference>
<comment type="caution">
    <text evidence="11">The sequence shown here is derived from an EMBL/GenBank/DDBJ whole genome shotgun (WGS) entry which is preliminary data.</text>
</comment>
<dbReference type="AlphaFoldDB" id="A0AAV3ARM7"/>
<feature type="transmembrane region" description="Helical" evidence="9">
    <location>
        <begin position="280"/>
        <end position="303"/>
    </location>
</feature>